<reference evidence="1 2" key="1">
    <citation type="journal article" date="2020" name="Cell">
        <title>Large-Scale Comparative Analyses of Tick Genomes Elucidate Their Genetic Diversity and Vector Capacities.</title>
        <authorList>
            <consortium name="Tick Genome and Microbiome Consortium (TIGMIC)"/>
            <person name="Jia N."/>
            <person name="Wang J."/>
            <person name="Shi W."/>
            <person name="Du L."/>
            <person name="Sun Y."/>
            <person name="Zhan W."/>
            <person name="Jiang J.F."/>
            <person name="Wang Q."/>
            <person name="Zhang B."/>
            <person name="Ji P."/>
            <person name="Bell-Sakyi L."/>
            <person name="Cui X.M."/>
            <person name="Yuan T.T."/>
            <person name="Jiang B.G."/>
            <person name="Yang W.F."/>
            <person name="Lam T.T."/>
            <person name="Chang Q.C."/>
            <person name="Ding S.J."/>
            <person name="Wang X.J."/>
            <person name="Zhu J.G."/>
            <person name="Ruan X.D."/>
            <person name="Zhao L."/>
            <person name="Wei J.T."/>
            <person name="Ye R.Z."/>
            <person name="Que T.C."/>
            <person name="Du C.H."/>
            <person name="Zhou Y.H."/>
            <person name="Cheng J.X."/>
            <person name="Dai P.F."/>
            <person name="Guo W.B."/>
            <person name="Han X.H."/>
            <person name="Huang E.J."/>
            <person name="Li L.F."/>
            <person name="Wei W."/>
            <person name="Gao Y.C."/>
            <person name="Liu J.Z."/>
            <person name="Shao H.Z."/>
            <person name="Wang X."/>
            <person name="Wang C.C."/>
            <person name="Yang T.C."/>
            <person name="Huo Q.B."/>
            <person name="Li W."/>
            <person name="Chen H.Y."/>
            <person name="Chen S.E."/>
            <person name="Zhou L.G."/>
            <person name="Ni X.B."/>
            <person name="Tian J.H."/>
            <person name="Sheng Y."/>
            <person name="Liu T."/>
            <person name="Pan Y.S."/>
            <person name="Xia L.Y."/>
            <person name="Li J."/>
            <person name="Zhao F."/>
            <person name="Cao W.C."/>
        </authorList>
    </citation>
    <scope>NUCLEOTIDE SEQUENCE [LARGE SCALE GENOMIC DNA]</scope>
    <source>
        <strain evidence="1">HaeL-2018</strain>
    </source>
</reference>
<sequence length="136" mass="15646">MSFNLGRATGDIIVERVEEALAEVPRNGLLRFYSNRPNVMKNVKAKLKRRVNENLLDVGECSLHKVNNAFSYRLDVFCYDVDELVRDGYYYFKHAVQAEALKEQVLGIAPHVFLRRISNRWVTLQDSHSRTVSGTS</sequence>
<comment type="caution">
    <text evidence="1">The sequence shown here is derived from an EMBL/GenBank/DDBJ whole genome shotgun (WGS) entry which is preliminary data.</text>
</comment>
<dbReference type="VEuPathDB" id="VectorBase:HLOH_058770"/>
<protein>
    <submittedName>
        <fullName evidence="1">Uncharacterized protein</fullName>
    </submittedName>
</protein>
<dbReference type="Proteomes" id="UP000821853">
    <property type="component" value="Unassembled WGS sequence"/>
</dbReference>
<evidence type="ECO:0000313" key="2">
    <source>
        <dbReference type="Proteomes" id="UP000821853"/>
    </source>
</evidence>
<proteinExistence type="predicted"/>
<evidence type="ECO:0000313" key="1">
    <source>
        <dbReference type="EMBL" id="KAH9377748.1"/>
    </source>
</evidence>
<keyword evidence="2" id="KW-1185">Reference proteome</keyword>
<dbReference type="EMBL" id="JABSTR010000008">
    <property type="protein sequence ID" value="KAH9377748.1"/>
    <property type="molecule type" value="Genomic_DNA"/>
</dbReference>
<name>A0A9J6GTX9_HAELO</name>
<organism evidence="1 2">
    <name type="scientific">Haemaphysalis longicornis</name>
    <name type="common">Bush tick</name>
    <dbReference type="NCBI Taxonomy" id="44386"/>
    <lineage>
        <taxon>Eukaryota</taxon>
        <taxon>Metazoa</taxon>
        <taxon>Ecdysozoa</taxon>
        <taxon>Arthropoda</taxon>
        <taxon>Chelicerata</taxon>
        <taxon>Arachnida</taxon>
        <taxon>Acari</taxon>
        <taxon>Parasitiformes</taxon>
        <taxon>Ixodida</taxon>
        <taxon>Ixodoidea</taxon>
        <taxon>Ixodidae</taxon>
        <taxon>Haemaphysalinae</taxon>
        <taxon>Haemaphysalis</taxon>
    </lineage>
</organism>
<dbReference type="AlphaFoldDB" id="A0A9J6GTX9"/>
<accession>A0A9J6GTX9</accession>
<gene>
    <name evidence="1" type="ORF">HPB48_014393</name>
</gene>
<dbReference type="OrthoDB" id="6501974at2759"/>